<keyword evidence="1" id="KW-1133">Transmembrane helix</keyword>
<organism evidence="2 3">
    <name type="scientific">Salicibibacter kimchii</name>
    <dbReference type="NCBI Taxonomy" id="2099786"/>
    <lineage>
        <taxon>Bacteria</taxon>
        <taxon>Bacillati</taxon>
        <taxon>Bacillota</taxon>
        <taxon>Bacilli</taxon>
        <taxon>Bacillales</taxon>
        <taxon>Bacillaceae</taxon>
        <taxon>Salicibibacter</taxon>
    </lineage>
</organism>
<accession>A0A345C2Z4</accession>
<feature type="transmembrane region" description="Helical" evidence="1">
    <location>
        <begin position="54"/>
        <end position="72"/>
    </location>
</feature>
<dbReference type="RefSeq" id="WP_114375524.1">
    <property type="nucleotide sequence ID" value="NZ_CP031092.1"/>
</dbReference>
<evidence type="ECO:0000313" key="3">
    <source>
        <dbReference type="Proteomes" id="UP000252100"/>
    </source>
</evidence>
<proteinExistence type="predicted"/>
<evidence type="ECO:0000313" key="2">
    <source>
        <dbReference type="EMBL" id="AXF57575.1"/>
    </source>
</evidence>
<keyword evidence="1" id="KW-0812">Transmembrane</keyword>
<keyword evidence="1" id="KW-0472">Membrane</keyword>
<dbReference type="AlphaFoldDB" id="A0A345C2Z4"/>
<keyword evidence="3" id="KW-1185">Reference proteome</keyword>
<gene>
    <name evidence="2" type="ORF">DT065_17340</name>
</gene>
<name>A0A345C2Z4_9BACI</name>
<dbReference type="EMBL" id="CP031092">
    <property type="protein sequence ID" value="AXF57575.1"/>
    <property type="molecule type" value="Genomic_DNA"/>
</dbReference>
<dbReference type="KEGG" id="rue:DT065_17340"/>
<sequence>MYVVASFKLNKNLERVIAEIEYNNIDRKNILALPLAKKVDLETETSYHQKSFEILPILATILALFGLIYGFMLDLGPILVGLIGLGIGAILGGVIDVFRIKKTRKNELQKKKEPLTEVFLLVHCSNKAQAQQVKTLIWKWSPLGVATYTKQSEGNSNAQV</sequence>
<reference evidence="2 3" key="1">
    <citation type="journal article" date="2018" name="J. Microbiol.">
        <title>Salicibibacter kimchii gen. nov., sp. nov., a moderately halophilic and alkalitolerant bacterium in the family Bacillaceae, isolated from kimchi.</title>
        <authorList>
            <person name="Jang J.Y."/>
            <person name="Oh Y.J."/>
            <person name="Lim S.K."/>
            <person name="Park H.K."/>
            <person name="Lee C."/>
            <person name="Kim J.Y."/>
            <person name="Lee M.A."/>
            <person name="Choi H.J."/>
        </authorList>
    </citation>
    <scope>NUCLEOTIDE SEQUENCE [LARGE SCALE GENOMIC DNA]</scope>
    <source>
        <strain evidence="2 3">NKC1-1</strain>
    </source>
</reference>
<dbReference type="Proteomes" id="UP000252100">
    <property type="component" value="Chromosome"/>
</dbReference>
<protein>
    <submittedName>
        <fullName evidence="2">Uncharacterized protein</fullName>
    </submittedName>
</protein>
<dbReference type="OrthoDB" id="1683109at2"/>
<evidence type="ECO:0000256" key="1">
    <source>
        <dbReference type="SAM" id="Phobius"/>
    </source>
</evidence>
<feature type="transmembrane region" description="Helical" evidence="1">
    <location>
        <begin position="78"/>
        <end position="98"/>
    </location>
</feature>